<organism evidence="1 2">
    <name type="scientific">Butyricimonas faecihominis</name>
    <dbReference type="NCBI Taxonomy" id="1472416"/>
    <lineage>
        <taxon>Bacteria</taxon>
        <taxon>Pseudomonadati</taxon>
        <taxon>Bacteroidota</taxon>
        <taxon>Bacteroidia</taxon>
        <taxon>Bacteroidales</taxon>
        <taxon>Odoribacteraceae</taxon>
        <taxon>Butyricimonas</taxon>
    </lineage>
</organism>
<protein>
    <submittedName>
        <fullName evidence="1">Uncharacterized protein</fullName>
    </submittedName>
</protein>
<name>A0A7W6MZ51_9BACT</name>
<dbReference type="EMBL" id="JACIES010000006">
    <property type="protein sequence ID" value="MBB4026777.1"/>
    <property type="molecule type" value="Genomic_DNA"/>
</dbReference>
<evidence type="ECO:0000313" key="2">
    <source>
        <dbReference type="Proteomes" id="UP000546007"/>
    </source>
</evidence>
<evidence type="ECO:0000313" key="1">
    <source>
        <dbReference type="EMBL" id="MBB4026777.1"/>
    </source>
</evidence>
<dbReference type="Proteomes" id="UP000546007">
    <property type="component" value="Unassembled WGS sequence"/>
</dbReference>
<accession>A0A7W6MZ51</accession>
<reference evidence="1 2" key="1">
    <citation type="submission" date="2020-08" db="EMBL/GenBank/DDBJ databases">
        <title>Genomic Encyclopedia of Type Strains, Phase IV (KMG-IV): sequencing the most valuable type-strain genomes for metagenomic binning, comparative biology and taxonomic classification.</title>
        <authorList>
            <person name="Goeker M."/>
        </authorList>
    </citation>
    <scope>NUCLEOTIDE SEQUENCE [LARGE SCALE GENOMIC DNA]</scope>
    <source>
        <strain evidence="1 2">DSM 105721</strain>
    </source>
</reference>
<dbReference type="GeneID" id="93102747"/>
<keyword evidence="2" id="KW-1185">Reference proteome</keyword>
<proteinExistence type="predicted"/>
<gene>
    <name evidence="1" type="ORF">GGR14_002578</name>
</gene>
<dbReference type="RefSeq" id="WP_167513912.1">
    <property type="nucleotide sequence ID" value="NZ_AP028155.1"/>
</dbReference>
<dbReference type="AlphaFoldDB" id="A0A7W6MZ51"/>
<comment type="caution">
    <text evidence="1">The sequence shown here is derived from an EMBL/GenBank/DDBJ whole genome shotgun (WGS) entry which is preliminary data.</text>
</comment>
<sequence>MRETYRATFVRNWRVKTSRVKERDFPKEKATITLDDRRESDNTIIADAVKWMKVNK</sequence>